<keyword evidence="1" id="KW-0677">Repeat</keyword>
<organism evidence="3 4">
    <name type="scientific">Polysphondylium violaceum</name>
    <dbReference type="NCBI Taxonomy" id="133409"/>
    <lineage>
        <taxon>Eukaryota</taxon>
        <taxon>Amoebozoa</taxon>
        <taxon>Evosea</taxon>
        <taxon>Eumycetozoa</taxon>
        <taxon>Dictyostelia</taxon>
        <taxon>Dictyosteliales</taxon>
        <taxon>Dictyosteliaceae</taxon>
        <taxon>Polysphondylium</taxon>
    </lineage>
</organism>
<feature type="coiled-coil region" evidence="2">
    <location>
        <begin position="204"/>
        <end position="231"/>
    </location>
</feature>
<dbReference type="Pfam" id="PF05725">
    <property type="entry name" value="FNIP"/>
    <property type="match status" value="3"/>
</dbReference>
<dbReference type="Gene3D" id="3.80.10.10">
    <property type="entry name" value="Ribonuclease Inhibitor"/>
    <property type="match status" value="1"/>
</dbReference>
<name>A0A8J4V4T7_9MYCE</name>
<dbReference type="SUPFAM" id="SSF52058">
    <property type="entry name" value="L domain-like"/>
    <property type="match status" value="1"/>
</dbReference>
<keyword evidence="4" id="KW-1185">Reference proteome</keyword>
<protein>
    <recommendedName>
        <fullName evidence="5">Leucine-rich repeat containing protein</fullName>
    </recommendedName>
</protein>
<evidence type="ECO:0008006" key="5">
    <source>
        <dbReference type="Google" id="ProtNLM"/>
    </source>
</evidence>
<accession>A0A8J4V4T7</accession>
<dbReference type="PANTHER" id="PTHR32134:SF92">
    <property type="entry name" value="FNIP REPEAT-CONTAINING PROTEIN"/>
    <property type="match status" value="1"/>
</dbReference>
<dbReference type="OrthoDB" id="1415503at2759"/>
<dbReference type="InterPro" id="IPR051251">
    <property type="entry name" value="STK_FNIP-Repeat"/>
</dbReference>
<dbReference type="Proteomes" id="UP000695562">
    <property type="component" value="Unassembled WGS sequence"/>
</dbReference>
<dbReference type="PANTHER" id="PTHR32134">
    <property type="entry name" value="FNIP REPEAT-CONTAINING PROTEIN"/>
    <property type="match status" value="1"/>
</dbReference>
<keyword evidence="2" id="KW-0175">Coiled coil</keyword>
<evidence type="ECO:0000313" key="4">
    <source>
        <dbReference type="Proteomes" id="UP000695562"/>
    </source>
</evidence>
<evidence type="ECO:0000256" key="2">
    <source>
        <dbReference type="SAM" id="Coils"/>
    </source>
</evidence>
<evidence type="ECO:0000313" key="3">
    <source>
        <dbReference type="EMBL" id="KAF2071129.1"/>
    </source>
</evidence>
<evidence type="ECO:0000256" key="1">
    <source>
        <dbReference type="ARBA" id="ARBA00022737"/>
    </source>
</evidence>
<dbReference type="InterPro" id="IPR008615">
    <property type="entry name" value="FNIP"/>
</dbReference>
<proteinExistence type="predicted"/>
<reference evidence="3" key="1">
    <citation type="submission" date="2020-01" db="EMBL/GenBank/DDBJ databases">
        <title>Development of genomics and gene disruption for Polysphondylium violaceum indicates a role for the polyketide synthase stlB in stalk morphogenesis.</title>
        <authorList>
            <person name="Narita B."/>
            <person name="Kawabe Y."/>
            <person name="Kin K."/>
            <person name="Saito T."/>
            <person name="Gibbs R."/>
            <person name="Kuspa A."/>
            <person name="Muzny D."/>
            <person name="Queller D."/>
            <person name="Richards S."/>
            <person name="Strassman J."/>
            <person name="Sucgang R."/>
            <person name="Worley K."/>
            <person name="Schaap P."/>
        </authorList>
    </citation>
    <scope>NUCLEOTIDE SEQUENCE</scope>
    <source>
        <strain evidence="3">QSvi11</strain>
    </source>
</reference>
<comment type="caution">
    <text evidence="3">The sequence shown here is derived from an EMBL/GenBank/DDBJ whole genome shotgun (WGS) entry which is preliminary data.</text>
</comment>
<gene>
    <name evidence="3" type="ORF">CYY_007558</name>
</gene>
<dbReference type="EMBL" id="AJWJ01000410">
    <property type="protein sequence ID" value="KAF2071129.1"/>
    <property type="molecule type" value="Genomic_DNA"/>
</dbReference>
<sequence length="545" mass="62664">MENNDQIFFTIFRNITLKKLIYNLLISDTTIIASPSYFDENYKFFEPLDTNNREYNIKVHIFINNENISDYISCKQKDIYNSISFYNTVSQLQQIDIITNHLPKYIRNLSLVHEEVIKKGLVENLSTIETMTCLDFTQPIFPNTLPINLEEISFSAHNNNLLMLKDVFPQSIKYISWLANTNKLDLDFVFPTNTNLHINIDVDNENYKQVIDQLNQKALEFKNNNVKIKRLVLHYEANEQPFTPNFFPPTLEELYIYTFRDSLPPLANALFPDTLTRLKIRNLESKIQVGDLPANIRDLDLCSYGYPLTVGLLPQSLTKLKISEYNQPLEANVLPQSLKTLRLDGFNQILDCNILPCSLKKLILSNNTTLRQGCLPHGLESLSTIPETIKGFTSFPSTLTTLHLNHCKKRNMISIVPILPSTIHTFSLTLREGMAVGALQRLPTSIKNLSIYVRISNEIDRIDFLPNNLQKLSLECAYAIKFLTFTDPHTKPIVCDDRVPSSLRLLRITSHNRMFYTPPSFVTTLIVNEYLESIQHLPSPNVLSL</sequence>
<dbReference type="InterPro" id="IPR032675">
    <property type="entry name" value="LRR_dom_sf"/>
</dbReference>
<dbReference type="AlphaFoldDB" id="A0A8J4V4T7"/>